<organism evidence="1 2">
    <name type="scientific">Neophaeococcomyces mojaviensis</name>
    <dbReference type="NCBI Taxonomy" id="3383035"/>
    <lineage>
        <taxon>Eukaryota</taxon>
        <taxon>Fungi</taxon>
        <taxon>Dikarya</taxon>
        <taxon>Ascomycota</taxon>
        <taxon>Pezizomycotina</taxon>
        <taxon>Eurotiomycetes</taxon>
        <taxon>Chaetothyriomycetidae</taxon>
        <taxon>Chaetothyriales</taxon>
        <taxon>Chaetothyriales incertae sedis</taxon>
        <taxon>Neophaeococcomyces</taxon>
    </lineage>
</organism>
<reference evidence="1" key="1">
    <citation type="submission" date="2022-10" db="EMBL/GenBank/DDBJ databases">
        <title>Culturing micro-colonial fungi from biological soil crusts in the Mojave desert and describing Neophaeococcomyces mojavensis, and introducing the new genera and species Taxawa tesnikishii.</title>
        <authorList>
            <person name="Kurbessoian T."/>
            <person name="Stajich J.E."/>
        </authorList>
    </citation>
    <scope>NUCLEOTIDE SEQUENCE</scope>
    <source>
        <strain evidence="1">JES_112</strain>
    </source>
</reference>
<dbReference type="Proteomes" id="UP001172386">
    <property type="component" value="Unassembled WGS sequence"/>
</dbReference>
<evidence type="ECO:0000313" key="1">
    <source>
        <dbReference type="EMBL" id="KAJ9654581.1"/>
    </source>
</evidence>
<sequence>MMAGTFPLSKPDWSNLQVIHRGTLPPRSYFFLYADQQDALEGNTEKSSAVKLSGIWKFYHTNSPFEAPKGFEATDYDVSSWADIQVPGIWQLQGYGHPHYTNVNYPIFVDPPNAPFDDNQTGCYVTKFTTPGKLSINQYRLRFEGVDSAFHVWVNGKEVGYSQGSRNASEFDITPLLKEEGENTLAVRVYQYCDGTYLEDQDQWRFSGIFRDVYLHVFPQAHIKDFYVQTVLDDEYRDAELKVNVDVSGKGQLSLRLLDSDHGVVAECMLHAEDNQVSFTEQITNPLKWTAETPSLYKLILTFGERSITQNVGFRRVEIKNGVYLINGKRIVFRGANRHEHHPAHGRAVPYDFMKRDLLLMKKHNINAIRTCHQPSDPRLYALADELGLWIMDEADVECHGFARIDEMALSGRDRNKSFEEKKAMIYGNAGRFTSDNPEWKEQYVDRARQLVMRDKNHPCVVMWSLGNEAFYGCNFQSMYDLIKSIDQSRPVHYEGDSEAQTVDLFSQMYPHVDDIIKFAQEPNFAKPLVLCEFVHAMGNGPGAIKEYVDAFYEYPRLQGGWIWEWANHGLKTKNEAGEEYYAYGGDFGDVPNDYNFVMDGVLFSDHTPTPGLIEYKKAIEPVQAFLASKGRFKITNRYDIINLGHLKCEAILVADGTRRSLGEIPVPRDLEPHTSVEQDLPDVDLASISGEAFIQIDFRLRAATNWAQADHLISSTQLSLRAPQPISIPSSKAISSDPHLSQPSPSTLLIATLTTTYTFSLPHGRITSILKTHPSSTDTIEFLHATRGPELILYRAQTDNDRPQDGRDWTSKLVHLAKTHVQSVTWESVSSSTIVRVEAKVAPPSLDWSINTTTTYTFHAHGSVHIQCKGTLAGINLPSTLPRIGFEFAMPGEFDTVSWFGRGPGESYKDKKLSQNFGNWEKKIDELWVDYEFPQEGGNRTDVRWVTFSHETTDFSVSKALSMVYEGIRQLPGVGDMIAGKREGVERGQDSQQPSLTARFGAQEGFSFNASHYEIKDVDDSEHPYELHKKKKGYVVVRLDADHHGLGTGSCGPKTMEKYALKTEPFEFEVLLE</sequence>
<accession>A0ACC3A3I4</accession>
<keyword evidence="2" id="KW-1185">Reference proteome</keyword>
<evidence type="ECO:0000313" key="2">
    <source>
        <dbReference type="Proteomes" id="UP001172386"/>
    </source>
</evidence>
<gene>
    <name evidence="1" type="ORF">H2198_006396</name>
</gene>
<name>A0ACC3A3I4_9EURO</name>
<comment type="caution">
    <text evidence="1">The sequence shown here is derived from an EMBL/GenBank/DDBJ whole genome shotgun (WGS) entry which is preliminary data.</text>
</comment>
<protein>
    <submittedName>
        <fullName evidence="1">Uncharacterized protein</fullName>
    </submittedName>
</protein>
<proteinExistence type="predicted"/>
<dbReference type="EMBL" id="JAPDRQ010000117">
    <property type="protein sequence ID" value="KAJ9654581.1"/>
    <property type="molecule type" value="Genomic_DNA"/>
</dbReference>